<feature type="region of interest" description="Disordered" evidence="1">
    <location>
        <begin position="414"/>
        <end position="433"/>
    </location>
</feature>
<name>A0ABY8AWM7_9GAMM</name>
<feature type="compositionally biased region" description="Polar residues" evidence="1">
    <location>
        <begin position="424"/>
        <end position="433"/>
    </location>
</feature>
<dbReference type="RefSeq" id="WP_275089366.1">
    <property type="nucleotide sequence ID" value="NZ_CP119078.1"/>
</dbReference>
<organism evidence="2 3">
    <name type="scientific">Legionella cardiaca</name>
    <dbReference type="NCBI Taxonomy" id="1071983"/>
    <lineage>
        <taxon>Bacteria</taxon>
        <taxon>Pseudomonadati</taxon>
        <taxon>Pseudomonadota</taxon>
        <taxon>Gammaproteobacteria</taxon>
        <taxon>Legionellales</taxon>
        <taxon>Legionellaceae</taxon>
        <taxon>Legionella</taxon>
    </lineage>
</organism>
<dbReference type="Proteomes" id="UP001222087">
    <property type="component" value="Chromosome"/>
</dbReference>
<gene>
    <name evidence="2" type="ORF">PXX05_01925</name>
</gene>
<evidence type="ECO:0000313" key="2">
    <source>
        <dbReference type="EMBL" id="WED43557.1"/>
    </source>
</evidence>
<evidence type="ECO:0000313" key="3">
    <source>
        <dbReference type="Proteomes" id="UP001222087"/>
    </source>
</evidence>
<keyword evidence="3" id="KW-1185">Reference proteome</keyword>
<proteinExistence type="predicted"/>
<reference evidence="2 3" key="1">
    <citation type="submission" date="2023-02" db="EMBL/GenBank/DDBJ databases">
        <title>Genome Sequence of L. cardiaca H63T.</title>
        <authorList>
            <person name="Lopez A.E."/>
            <person name="Cianciotto N.P."/>
        </authorList>
    </citation>
    <scope>NUCLEOTIDE SEQUENCE [LARGE SCALE GENOMIC DNA]</scope>
    <source>
        <strain evidence="2 3">H63</strain>
    </source>
</reference>
<evidence type="ECO:0000256" key="1">
    <source>
        <dbReference type="SAM" id="MobiDB-lite"/>
    </source>
</evidence>
<dbReference type="EMBL" id="CP119078">
    <property type="protein sequence ID" value="WED43557.1"/>
    <property type="molecule type" value="Genomic_DNA"/>
</dbReference>
<accession>A0ABY8AWM7</accession>
<sequence>MKDFLTSEGKCFAFSIAEGAYSVTGYGIWWRTILTKVENWQEGNLASFKTPVNLNQLLSEAHKRETNERIETLGELVERVLNTAVLEHALAKGVTTPFLPEGIDQIQFLDPDKHFFEIMINKKLLHIQSRDIVGGYFPTPQLADLLDAHKELIAGNICLVHGEDHAINIKYQQGKWIVYDPNYDHDTVENMSKSFDTAENCVKEIKTALRTESIALQLATFDSDKKVAFKFFDELSMQDIIQLIDKGGLSAIARRVPMQFEKIIDLATQSKEVAHALGKALIDVNRANWSGLLVIARYAPLQLERLIKLAQKNEIIAAAIAESLIIPNAQQWNALHMMSSTAANTIPALLELGETNKKVGKALTEALGKPNLKGTTPRELIMREGALKSKILTFELKQGSTKQQFYDVKAGGATKDEISGSDFKPQTQEKGMI</sequence>
<protein>
    <submittedName>
        <fullName evidence="2">Uncharacterized protein</fullName>
    </submittedName>
</protein>